<sequence length="190" mass="21622">MSKNSAAFSVAKREFSAAERHLKKMKECDSFEDMDIEWRGFLVSIEKVWKKIERAGVAVNQGRFSQFQKPYKLQKKHDRLLSYILHARNSDEHSVQEVSGYLSHYSFVPMGIVSRGMGKPDVFVPINPSGKPSIQMDMKFELVDVVDRGQTYSPPWGNQAPGPMSPIEAADTALNFYRNYMNAFTNEFGA</sequence>
<proteinExistence type="predicted"/>
<accession>A0AAJ4LTB6</accession>
<dbReference type="AlphaFoldDB" id="A0AAJ4LTB6"/>
<reference evidence="1 2" key="1">
    <citation type="submission" date="2020-11" db="EMBL/GenBank/DDBJ databases">
        <title>Complete and Circularized Genome Assembly of a human isolate of Vibrio navarrensis biotype pommerensis with MiSeq and MinION Sequence Data.</title>
        <authorList>
            <person name="Schwartz K."/>
            <person name="Borowiak M."/>
            <person name="Deneke C."/>
            <person name="Balau V."/>
            <person name="Metelmann C."/>
            <person name="Strauch E."/>
        </authorList>
    </citation>
    <scope>NUCLEOTIDE SEQUENCE [LARGE SCALE GENOMIC DNA]</scope>
    <source>
        <strain evidence="1 2">20-VB00237</strain>
    </source>
</reference>
<name>A0AAJ4LTB6_9VIBR</name>
<evidence type="ECO:0000313" key="1">
    <source>
        <dbReference type="EMBL" id="QPL52284.1"/>
    </source>
</evidence>
<evidence type="ECO:0000313" key="2">
    <source>
        <dbReference type="Proteomes" id="UP000594435"/>
    </source>
</evidence>
<dbReference type="Proteomes" id="UP000594435">
    <property type="component" value="Chromosome 1"/>
</dbReference>
<gene>
    <name evidence="1" type="ORF">I3X05_09370</name>
</gene>
<protein>
    <submittedName>
        <fullName evidence="1">Uncharacterized protein</fullName>
    </submittedName>
</protein>
<dbReference type="RefSeq" id="WP_337970636.1">
    <property type="nucleotide sequence ID" value="NZ_CP065217.1"/>
</dbReference>
<organism evidence="1 2">
    <name type="scientific">Vibrio navarrensis</name>
    <dbReference type="NCBI Taxonomy" id="29495"/>
    <lineage>
        <taxon>Bacteria</taxon>
        <taxon>Pseudomonadati</taxon>
        <taxon>Pseudomonadota</taxon>
        <taxon>Gammaproteobacteria</taxon>
        <taxon>Vibrionales</taxon>
        <taxon>Vibrionaceae</taxon>
        <taxon>Vibrio</taxon>
    </lineage>
</organism>
<dbReference type="EMBL" id="CP065217">
    <property type="protein sequence ID" value="QPL52284.1"/>
    <property type="molecule type" value="Genomic_DNA"/>
</dbReference>